<protein>
    <submittedName>
        <fullName evidence="2">Hypothetical membrane protein</fullName>
    </submittedName>
</protein>
<organism evidence="2 3">
    <name type="scientific">Marinilactibacillus piezotolerans</name>
    <dbReference type="NCBI Taxonomy" id="258723"/>
    <lineage>
        <taxon>Bacteria</taxon>
        <taxon>Bacillati</taxon>
        <taxon>Bacillota</taxon>
        <taxon>Bacilli</taxon>
        <taxon>Lactobacillales</taxon>
        <taxon>Carnobacteriaceae</taxon>
        <taxon>Marinilactibacillus</taxon>
    </lineage>
</organism>
<dbReference type="EMBL" id="FOSJ01000015">
    <property type="protein sequence ID" value="SFK19983.1"/>
    <property type="molecule type" value="Genomic_DNA"/>
</dbReference>
<keyword evidence="1" id="KW-0472">Membrane</keyword>
<keyword evidence="1" id="KW-1133">Transmembrane helix</keyword>
<dbReference type="AlphaFoldDB" id="A0A1I3XKA7"/>
<feature type="transmembrane region" description="Helical" evidence="1">
    <location>
        <begin position="12"/>
        <end position="34"/>
    </location>
</feature>
<accession>A0A1I3XKA7</accession>
<feature type="transmembrane region" description="Helical" evidence="1">
    <location>
        <begin position="157"/>
        <end position="179"/>
    </location>
</feature>
<sequence>MRKFLSKRILRGAILFVMASTVYLITEAISAQAWTDPEYSYSFHYISDLGVSKRLMIDGREVYSPLAGVMNTGFILYGMLSAGSYIAALPLIKDKAKWSVLCFALIQGFGNVLVGLFPGETYDYASMHLIGAAMAIIGGNCALLLMGIYLKLEKQGYIVKATALLLGNFGLIMFVTFLLTNTDNSAVFERLSVYTMTAWNLIFGFWLIKKYKIQQYAL</sequence>
<keyword evidence="1" id="KW-0812">Transmembrane</keyword>
<feature type="transmembrane region" description="Helical" evidence="1">
    <location>
        <begin position="129"/>
        <end position="150"/>
    </location>
</feature>
<evidence type="ECO:0000313" key="2">
    <source>
        <dbReference type="EMBL" id="SFK19983.1"/>
    </source>
</evidence>
<evidence type="ECO:0000256" key="1">
    <source>
        <dbReference type="SAM" id="Phobius"/>
    </source>
</evidence>
<dbReference type="Proteomes" id="UP000199589">
    <property type="component" value="Unassembled WGS sequence"/>
</dbReference>
<evidence type="ECO:0000313" key="3">
    <source>
        <dbReference type="Proteomes" id="UP000199589"/>
    </source>
</evidence>
<proteinExistence type="predicted"/>
<gene>
    <name evidence="2" type="ORF">SAMN04488569_101515</name>
</gene>
<keyword evidence="3" id="KW-1185">Reference proteome</keyword>
<feature type="transmembrane region" description="Helical" evidence="1">
    <location>
        <begin position="74"/>
        <end position="91"/>
    </location>
</feature>
<dbReference type="RefSeq" id="WP_091896952.1">
    <property type="nucleotide sequence ID" value="NZ_FOSJ01000015.1"/>
</dbReference>
<name>A0A1I3XKA7_9LACT</name>
<feature type="transmembrane region" description="Helical" evidence="1">
    <location>
        <begin position="191"/>
        <end position="208"/>
    </location>
</feature>
<dbReference type="InterPro" id="IPR009339">
    <property type="entry name" value="DUF998"/>
</dbReference>
<dbReference type="OrthoDB" id="2294590at2"/>
<dbReference type="Pfam" id="PF06197">
    <property type="entry name" value="DUF998"/>
    <property type="match status" value="1"/>
</dbReference>
<feature type="transmembrane region" description="Helical" evidence="1">
    <location>
        <begin position="98"/>
        <end position="117"/>
    </location>
</feature>
<reference evidence="3" key="1">
    <citation type="submission" date="2016-10" db="EMBL/GenBank/DDBJ databases">
        <authorList>
            <person name="Varghese N."/>
            <person name="Submissions S."/>
        </authorList>
    </citation>
    <scope>NUCLEOTIDE SEQUENCE [LARGE SCALE GENOMIC DNA]</scope>
    <source>
        <strain evidence="3">DSM 16108</strain>
    </source>
</reference>